<protein>
    <submittedName>
        <fullName evidence="1">Uncharacterized protein</fullName>
    </submittedName>
</protein>
<dbReference type="Proteomes" id="UP000499080">
    <property type="component" value="Unassembled WGS sequence"/>
</dbReference>
<dbReference type="EMBL" id="BGPR01027240">
    <property type="protein sequence ID" value="GBN97592.1"/>
    <property type="molecule type" value="Genomic_DNA"/>
</dbReference>
<reference evidence="1 2" key="1">
    <citation type="journal article" date="2019" name="Sci. Rep.">
        <title>Orb-weaving spider Araneus ventricosus genome elucidates the spidroin gene catalogue.</title>
        <authorList>
            <person name="Kono N."/>
            <person name="Nakamura H."/>
            <person name="Ohtoshi R."/>
            <person name="Moran D.A.P."/>
            <person name="Shinohara A."/>
            <person name="Yoshida Y."/>
            <person name="Fujiwara M."/>
            <person name="Mori M."/>
            <person name="Tomita M."/>
            <person name="Arakawa K."/>
        </authorList>
    </citation>
    <scope>NUCLEOTIDE SEQUENCE [LARGE SCALE GENOMIC DNA]</scope>
</reference>
<gene>
    <name evidence="1" type="ORF">AVEN_105184_1</name>
</gene>
<accession>A0A4Y2TAK3</accession>
<sequence>MHSKTTPVSGADKEAAKMGCDSQQMKLLAQQTLGKIEDIIAHSSTTTDKTNTDLFSLLVHCTHSLGGMSKSVVESKTLSYRVSTKVLLLHINLRAATTIATNLVSRYSKMTMNYTVKSVTAPPAANNGERSYLDNGTRCGKKVSYKIVERLRFSKKRP</sequence>
<evidence type="ECO:0000313" key="1">
    <source>
        <dbReference type="EMBL" id="GBN97592.1"/>
    </source>
</evidence>
<dbReference type="AlphaFoldDB" id="A0A4Y2TAK3"/>
<name>A0A4Y2TAK3_ARAVE</name>
<organism evidence="1 2">
    <name type="scientific">Araneus ventricosus</name>
    <name type="common">Orbweaver spider</name>
    <name type="synonym">Epeira ventricosa</name>
    <dbReference type="NCBI Taxonomy" id="182803"/>
    <lineage>
        <taxon>Eukaryota</taxon>
        <taxon>Metazoa</taxon>
        <taxon>Ecdysozoa</taxon>
        <taxon>Arthropoda</taxon>
        <taxon>Chelicerata</taxon>
        <taxon>Arachnida</taxon>
        <taxon>Araneae</taxon>
        <taxon>Araneomorphae</taxon>
        <taxon>Entelegynae</taxon>
        <taxon>Araneoidea</taxon>
        <taxon>Araneidae</taxon>
        <taxon>Araneus</taxon>
    </lineage>
</organism>
<comment type="caution">
    <text evidence="1">The sequence shown here is derived from an EMBL/GenBank/DDBJ whole genome shotgun (WGS) entry which is preliminary data.</text>
</comment>
<keyword evidence="2" id="KW-1185">Reference proteome</keyword>
<evidence type="ECO:0000313" key="2">
    <source>
        <dbReference type="Proteomes" id="UP000499080"/>
    </source>
</evidence>
<proteinExistence type="predicted"/>